<evidence type="ECO:0000256" key="5">
    <source>
        <dbReference type="ARBA" id="ARBA00025050"/>
    </source>
</evidence>
<dbReference type="PANTHER" id="PTHR20982:SF3">
    <property type="entry name" value="MITOCHONDRIAL RIBOSOME RECYCLING FACTOR PSEUDO 1"/>
    <property type="match status" value="1"/>
</dbReference>
<comment type="similarity">
    <text evidence="2 6">Belongs to the RRF family.</text>
</comment>
<dbReference type="RefSeq" id="WP_092767933.1">
    <property type="nucleotide sequence ID" value="NZ_FOHS01000001.1"/>
</dbReference>
<evidence type="ECO:0000256" key="3">
    <source>
        <dbReference type="ARBA" id="ARBA00022490"/>
    </source>
</evidence>
<evidence type="ECO:0000256" key="2">
    <source>
        <dbReference type="ARBA" id="ARBA00005912"/>
    </source>
</evidence>
<dbReference type="Proteomes" id="UP000198697">
    <property type="component" value="Unassembled WGS sequence"/>
</dbReference>
<dbReference type="OrthoDB" id="9804006at2"/>
<feature type="domain" description="Ribosome recycling factor" evidence="7">
    <location>
        <begin position="26"/>
        <end position="185"/>
    </location>
</feature>
<dbReference type="EMBL" id="FOHS01000001">
    <property type="protein sequence ID" value="SES86126.1"/>
    <property type="molecule type" value="Genomic_DNA"/>
</dbReference>
<dbReference type="FunFam" id="1.10.132.20:FF:000001">
    <property type="entry name" value="Ribosome-recycling factor"/>
    <property type="match status" value="1"/>
</dbReference>
<evidence type="ECO:0000259" key="7">
    <source>
        <dbReference type="Pfam" id="PF01765"/>
    </source>
</evidence>
<evidence type="ECO:0000313" key="8">
    <source>
        <dbReference type="EMBL" id="SES86126.1"/>
    </source>
</evidence>
<dbReference type="InterPro" id="IPR002661">
    <property type="entry name" value="Ribosome_recyc_fac"/>
</dbReference>
<dbReference type="AlphaFoldDB" id="A0A1H9ZWE9"/>
<dbReference type="GO" id="GO:0005737">
    <property type="term" value="C:cytoplasm"/>
    <property type="evidence" value="ECO:0007669"/>
    <property type="project" value="UniProtKB-SubCell"/>
</dbReference>
<dbReference type="CDD" id="cd00520">
    <property type="entry name" value="RRF"/>
    <property type="match status" value="1"/>
</dbReference>
<dbReference type="PANTHER" id="PTHR20982">
    <property type="entry name" value="RIBOSOME RECYCLING FACTOR"/>
    <property type="match status" value="1"/>
</dbReference>
<dbReference type="GO" id="GO:0043023">
    <property type="term" value="F:ribosomal large subunit binding"/>
    <property type="evidence" value="ECO:0007669"/>
    <property type="project" value="TreeGrafter"/>
</dbReference>
<dbReference type="GO" id="GO:0006415">
    <property type="term" value="P:translational termination"/>
    <property type="evidence" value="ECO:0007669"/>
    <property type="project" value="UniProtKB-UniRule"/>
</dbReference>
<comment type="subcellular location">
    <subcellularLocation>
        <location evidence="1 6">Cytoplasm</location>
    </subcellularLocation>
</comment>
<evidence type="ECO:0000256" key="4">
    <source>
        <dbReference type="ARBA" id="ARBA00022917"/>
    </source>
</evidence>
<dbReference type="Pfam" id="PF01765">
    <property type="entry name" value="RRF"/>
    <property type="match status" value="1"/>
</dbReference>
<dbReference type="NCBIfam" id="TIGR00496">
    <property type="entry name" value="frr"/>
    <property type="match status" value="1"/>
</dbReference>
<reference evidence="9" key="1">
    <citation type="submission" date="2016-10" db="EMBL/GenBank/DDBJ databases">
        <authorList>
            <person name="Varghese N."/>
            <person name="Submissions S."/>
        </authorList>
    </citation>
    <scope>NUCLEOTIDE SEQUENCE [LARGE SCALE GENOMIC DNA]</scope>
    <source>
        <strain evidence="9">DSM 15310</strain>
    </source>
</reference>
<organism evidence="8 9">
    <name type="scientific">Hymenobacter actinosclerus</name>
    <dbReference type="NCBI Taxonomy" id="82805"/>
    <lineage>
        <taxon>Bacteria</taxon>
        <taxon>Pseudomonadati</taxon>
        <taxon>Bacteroidota</taxon>
        <taxon>Cytophagia</taxon>
        <taxon>Cytophagales</taxon>
        <taxon>Hymenobacteraceae</taxon>
        <taxon>Hymenobacter</taxon>
    </lineage>
</organism>
<evidence type="ECO:0000256" key="6">
    <source>
        <dbReference type="HAMAP-Rule" id="MF_00040"/>
    </source>
</evidence>
<dbReference type="Gene3D" id="3.30.1360.40">
    <property type="match status" value="1"/>
</dbReference>
<evidence type="ECO:0000313" key="9">
    <source>
        <dbReference type="Proteomes" id="UP000198697"/>
    </source>
</evidence>
<comment type="function">
    <text evidence="5 6">Responsible for the release of ribosomes from messenger RNA at the termination of protein biosynthesis. May increase the efficiency of translation by recycling ribosomes from one round of translation to another.</text>
</comment>
<keyword evidence="3 6" id="KW-0963">Cytoplasm</keyword>
<protein>
    <recommendedName>
        <fullName evidence="6">Ribosome-recycling factor</fullName>
        <shortName evidence="6">RRF</shortName>
    </recommendedName>
    <alternativeName>
        <fullName evidence="6">Ribosome-releasing factor</fullName>
    </alternativeName>
</protein>
<dbReference type="HAMAP" id="MF_00040">
    <property type="entry name" value="RRF"/>
    <property type="match status" value="1"/>
</dbReference>
<dbReference type="InterPro" id="IPR036191">
    <property type="entry name" value="RRF_sf"/>
</dbReference>
<keyword evidence="9" id="KW-1185">Reference proteome</keyword>
<gene>
    <name evidence="6" type="primary">frr</name>
    <name evidence="8" type="ORF">SAMN04487998_0498</name>
</gene>
<dbReference type="Gene3D" id="1.10.132.20">
    <property type="entry name" value="Ribosome-recycling factor"/>
    <property type="match status" value="1"/>
</dbReference>
<proteinExistence type="inferred from homology"/>
<dbReference type="STRING" id="82805.SAMN04487998_0498"/>
<keyword evidence="4 6" id="KW-0648">Protein biosynthesis</keyword>
<sequence length="187" mass="20961">MDEEIKFYLDEAEESMGKALEHTTVEFSRIRAGKASPAMLDSLRVDYYGTPTPLANVANVSTPDARTLFIKPWEKNMIGEIVKAIKNSDLGLNPQSDAEGIRLNIPAMTEERRRELVKQAKAESENGKVRIRGIRKDVNESLRKLQKDGASEDSVKDAEAKVQKFTDAYISKVDDVLSKKESEIMTI</sequence>
<dbReference type="SUPFAM" id="SSF55194">
    <property type="entry name" value="Ribosome recycling factor, RRF"/>
    <property type="match status" value="1"/>
</dbReference>
<accession>A0A1H9ZWE9</accession>
<evidence type="ECO:0000256" key="1">
    <source>
        <dbReference type="ARBA" id="ARBA00004496"/>
    </source>
</evidence>
<dbReference type="InterPro" id="IPR023584">
    <property type="entry name" value="Ribosome_recyc_fac_dom"/>
</dbReference>
<name>A0A1H9ZWE9_9BACT</name>
<dbReference type="FunFam" id="3.30.1360.40:FF:000001">
    <property type="entry name" value="Ribosome-recycling factor"/>
    <property type="match status" value="1"/>
</dbReference>